<keyword evidence="7" id="KW-1133">Transmembrane helix</keyword>
<evidence type="ECO:0000313" key="11">
    <source>
        <dbReference type="Ensembl" id="ENSOCUP00000028396.1"/>
    </source>
</evidence>
<protein>
    <recommendedName>
        <fullName evidence="10">ArnT-like N-terminal domain-containing protein</fullName>
    </recommendedName>
</protein>
<dbReference type="GeneTree" id="ENSGT00940000158049"/>
<evidence type="ECO:0000313" key="12">
    <source>
        <dbReference type="Proteomes" id="UP000001811"/>
    </source>
</evidence>
<evidence type="ECO:0000256" key="1">
    <source>
        <dbReference type="ARBA" id="ARBA00004127"/>
    </source>
</evidence>
<evidence type="ECO:0000256" key="6">
    <source>
        <dbReference type="ARBA" id="ARBA00022692"/>
    </source>
</evidence>
<comment type="pathway">
    <text evidence="2">Protein modification; protein glycosylation.</text>
</comment>
<keyword evidence="6" id="KW-0812">Transmembrane</keyword>
<dbReference type="GO" id="GO:0016020">
    <property type="term" value="C:membrane"/>
    <property type="evidence" value="ECO:0007669"/>
    <property type="project" value="InterPro"/>
</dbReference>
<feature type="domain" description="ArnT-like N-terminal" evidence="10">
    <location>
        <begin position="115"/>
        <end position="188"/>
    </location>
</feature>
<feature type="region of interest" description="Disordered" evidence="9">
    <location>
        <begin position="29"/>
        <end position="54"/>
    </location>
</feature>
<dbReference type="InParanoid" id="A0A5F9C3N5"/>
<evidence type="ECO:0000256" key="5">
    <source>
        <dbReference type="ARBA" id="ARBA00022679"/>
    </source>
</evidence>
<evidence type="ECO:0000256" key="3">
    <source>
        <dbReference type="ARBA" id="ARBA00007222"/>
    </source>
</evidence>
<dbReference type="UniPathway" id="UPA00378"/>
<dbReference type="InterPro" id="IPR003342">
    <property type="entry name" value="ArnT-like_N"/>
</dbReference>
<evidence type="ECO:0000256" key="8">
    <source>
        <dbReference type="ARBA" id="ARBA00023136"/>
    </source>
</evidence>
<keyword evidence="5" id="KW-0808">Transferase</keyword>
<keyword evidence="4" id="KW-0328">Glycosyltransferase</keyword>
<dbReference type="PANTHER" id="PTHR10050:SF51">
    <property type="entry name" value="PROTEIN O-MANNOSYL-TRANSFERASE 1"/>
    <property type="match status" value="1"/>
</dbReference>
<organism evidence="11 12">
    <name type="scientific">Oryctolagus cuniculus</name>
    <name type="common">Rabbit</name>
    <dbReference type="NCBI Taxonomy" id="9986"/>
    <lineage>
        <taxon>Eukaryota</taxon>
        <taxon>Metazoa</taxon>
        <taxon>Chordata</taxon>
        <taxon>Craniata</taxon>
        <taxon>Vertebrata</taxon>
        <taxon>Euteleostomi</taxon>
        <taxon>Mammalia</taxon>
        <taxon>Eutheria</taxon>
        <taxon>Euarchontoglires</taxon>
        <taxon>Glires</taxon>
        <taxon>Lagomorpha</taxon>
        <taxon>Leporidae</taxon>
        <taxon>Oryctolagus</taxon>
    </lineage>
</organism>
<dbReference type="InterPro" id="IPR027005">
    <property type="entry name" value="PMT-like"/>
</dbReference>
<dbReference type="GO" id="GO:0006493">
    <property type="term" value="P:protein O-linked glycosylation"/>
    <property type="evidence" value="ECO:0007669"/>
    <property type="project" value="InterPro"/>
</dbReference>
<reference evidence="11" key="2">
    <citation type="submission" date="2025-08" db="UniProtKB">
        <authorList>
            <consortium name="Ensembl"/>
        </authorList>
    </citation>
    <scope>IDENTIFICATION</scope>
    <source>
        <strain evidence="11">Thorbecke</strain>
    </source>
</reference>
<dbReference type="GO" id="GO:0012505">
    <property type="term" value="C:endomembrane system"/>
    <property type="evidence" value="ECO:0007669"/>
    <property type="project" value="UniProtKB-SubCell"/>
</dbReference>
<proteinExistence type="inferred from homology"/>
<reference evidence="11 12" key="1">
    <citation type="journal article" date="2011" name="Nature">
        <title>A high-resolution map of human evolutionary constraint using 29 mammals.</title>
        <authorList>
            <person name="Lindblad-Toh K."/>
            <person name="Garber M."/>
            <person name="Zuk O."/>
            <person name="Lin M.F."/>
            <person name="Parker B.J."/>
            <person name="Washietl S."/>
            <person name="Kheradpour P."/>
            <person name="Ernst J."/>
            <person name="Jordan G."/>
            <person name="Mauceli E."/>
            <person name="Ward L.D."/>
            <person name="Lowe C.B."/>
            <person name="Holloway A.K."/>
            <person name="Clamp M."/>
            <person name="Gnerre S."/>
            <person name="Alfoldi J."/>
            <person name="Beal K."/>
            <person name="Chang J."/>
            <person name="Clawson H."/>
            <person name="Cuff J."/>
            <person name="Di Palma F."/>
            <person name="Fitzgerald S."/>
            <person name="Flicek P."/>
            <person name="Guttman M."/>
            <person name="Hubisz M.J."/>
            <person name="Jaffe D.B."/>
            <person name="Jungreis I."/>
            <person name="Kent W.J."/>
            <person name="Kostka D."/>
            <person name="Lara M."/>
            <person name="Martins A.L."/>
            <person name="Massingham T."/>
            <person name="Moltke I."/>
            <person name="Raney B.J."/>
            <person name="Rasmussen M.D."/>
            <person name="Robinson J."/>
            <person name="Stark A."/>
            <person name="Vilella A.J."/>
            <person name="Wen J."/>
            <person name="Xie X."/>
            <person name="Zody M.C."/>
            <person name="Baldwin J."/>
            <person name="Bloom T."/>
            <person name="Chin C.W."/>
            <person name="Heiman D."/>
            <person name="Nicol R."/>
            <person name="Nusbaum C."/>
            <person name="Young S."/>
            <person name="Wilkinson J."/>
            <person name="Worley K.C."/>
            <person name="Kovar C.L."/>
            <person name="Muzny D.M."/>
            <person name="Gibbs R.A."/>
            <person name="Cree A."/>
            <person name="Dihn H.H."/>
            <person name="Fowler G."/>
            <person name="Jhangiani S."/>
            <person name="Joshi V."/>
            <person name="Lee S."/>
            <person name="Lewis L.R."/>
            <person name="Nazareth L.V."/>
            <person name="Okwuonu G."/>
            <person name="Santibanez J."/>
            <person name="Warren W.C."/>
            <person name="Mardis E.R."/>
            <person name="Weinstock G.M."/>
            <person name="Wilson R.K."/>
            <person name="Delehaunty K."/>
            <person name="Dooling D."/>
            <person name="Fronik C."/>
            <person name="Fulton L."/>
            <person name="Fulton B."/>
            <person name="Graves T."/>
            <person name="Minx P."/>
            <person name="Sodergren E."/>
            <person name="Birney E."/>
            <person name="Margulies E.H."/>
            <person name="Herrero J."/>
            <person name="Green E.D."/>
            <person name="Haussler D."/>
            <person name="Siepel A."/>
            <person name="Goldman N."/>
            <person name="Pollard K.S."/>
            <person name="Pedersen J.S."/>
            <person name="Lander E.S."/>
            <person name="Kellis M."/>
        </authorList>
    </citation>
    <scope>NUCLEOTIDE SEQUENCE [LARGE SCALE GENOMIC DNA]</scope>
    <source>
        <strain evidence="12">Thorbecke</strain>
    </source>
</reference>
<dbReference type="Bgee" id="ENSOCUG00000039206">
    <property type="expression patterns" value="Expressed in testis and 14 other cell types or tissues"/>
</dbReference>
<dbReference type="AlphaFoldDB" id="A0A5F9C3N5"/>
<reference evidence="11" key="3">
    <citation type="submission" date="2025-09" db="UniProtKB">
        <authorList>
            <consortium name="Ensembl"/>
        </authorList>
    </citation>
    <scope>IDENTIFICATION</scope>
    <source>
        <strain evidence="11">Thorbecke</strain>
    </source>
</reference>
<comment type="similarity">
    <text evidence="3">Belongs to the glycosyltransferase 39 family.</text>
</comment>
<keyword evidence="12" id="KW-1185">Reference proteome</keyword>
<accession>A0A5F9C3N5</accession>
<dbReference type="Proteomes" id="UP000001811">
    <property type="component" value="Unplaced"/>
</dbReference>
<comment type="subcellular location">
    <subcellularLocation>
        <location evidence="1">Endomembrane system</location>
        <topology evidence="1">Multi-pass membrane protein</topology>
    </subcellularLocation>
</comment>
<keyword evidence="8" id="KW-0472">Membrane</keyword>
<dbReference type="PANTHER" id="PTHR10050">
    <property type="entry name" value="DOLICHYL-PHOSPHATE-MANNOSE--PROTEIN MANNOSYLTRANSFERASE"/>
    <property type="match status" value="1"/>
</dbReference>
<evidence type="ECO:0000259" key="10">
    <source>
        <dbReference type="Pfam" id="PF02366"/>
    </source>
</evidence>
<dbReference type="STRING" id="9986.ENSOCUP00000028396"/>
<dbReference type="GO" id="GO:0000030">
    <property type="term" value="F:mannosyltransferase activity"/>
    <property type="evidence" value="ECO:0007669"/>
    <property type="project" value="InterPro"/>
</dbReference>
<dbReference type="Pfam" id="PF02366">
    <property type="entry name" value="PMT"/>
    <property type="match status" value="1"/>
</dbReference>
<evidence type="ECO:0000256" key="7">
    <source>
        <dbReference type="ARBA" id="ARBA00022989"/>
    </source>
</evidence>
<evidence type="ECO:0000256" key="4">
    <source>
        <dbReference type="ARBA" id="ARBA00022676"/>
    </source>
</evidence>
<sequence>MSSFSPPHPPPPQPICACARAPAHAHCPRPLRTRVAPGGSDTASRASSGTGGRCRVPSCPLPNGPLPRWSRCGERLYGNWRNAWPAPDLLSQEMLEFLKRPVVVTAEVNLSVVALAAAGLLSRLWQLAYPRAVVFDEVYYGQYISFYMKRVFFLDDSGPPFGHMLLALGGYMGGFDGNFMWNRIGAGNRSFSFPSSSASVRTESEGCVQPTVSPGWRGSAGESSGHSPGIRVGDYSPHFRAWIVWHLIMDIPFFFFFNI</sequence>
<evidence type="ECO:0000256" key="9">
    <source>
        <dbReference type="SAM" id="MobiDB-lite"/>
    </source>
</evidence>
<name>A0A5F9C3N5_RABIT</name>
<evidence type="ECO:0000256" key="2">
    <source>
        <dbReference type="ARBA" id="ARBA00004922"/>
    </source>
</evidence>
<dbReference type="Ensembl" id="ENSOCUT00000058639.1">
    <property type="protein sequence ID" value="ENSOCUP00000028396.1"/>
    <property type="gene ID" value="ENSOCUG00000039206.1"/>
</dbReference>